<proteinExistence type="predicted"/>
<name>A0A9D3YHF7_DREPO</name>
<organism evidence="7 8">
    <name type="scientific">Dreissena polymorpha</name>
    <name type="common">Zebra mussel</name>
    <name type="synonym">Mytilus polymorpha</name>
    <dbReference type="NCBI Taxonomy" id="45954"/>
    <lineage>
        <taxon>Eukaryota</taxon>
        <taxon>Metazoa</taxon>
        <taxon>Spiralia</taxon>
        <taxon>Lophotrochozoa</taxon>
        <taxon>Mollusca</taxon>
        <taxon>Bivalvia</taxon>
        <taxon>Autobranchia</taxon>
        <taxon>Heteroconchia</taxon>
        <taxon>Euheterodonta</taxon>
        <taxon>Imparidentia</taxon>
        <taxon>Neoheterodontei</taxon>
        <taxon>Myida</taxon>
        <taxon>Dreissenoidea</taxon>
        <taxon>Dreissenidae</taxon>
        <taxon>Dreissena</taxon>
    </lineage>
</organism>
<dbReference type="GO" id="GO:0005576">
    <property type="term" value="C:extracellular region"/>
    <property type="evidence" value="ECO:0007669"/>
    <property type="project" value="UniProtKB-SubCell"/>
</dbReference>
<evidence type="ECO:0000256" key="2">
    <source>
        <dbReference type="ARBA" id="ARBA00022525"/>
    </source>
</evidence>
<evidence type="ECO:0000256" key="5">
    <source>
        <dbReference type="SAM" id="MobiDB-lite"/>
    </source>
</evidence>
<keyword evidence="8" id="KW-1185">Reference proteome</keyword>
<keyword evidence="2" id="KW-0964">Secreted</keyword>
<keyword evidence="4" id="KW-0325">Glycoprotein</keyword>
<feature type="non-terminal residue" evidence="7">
    <location>
        <position position="1"/>
    </location>
</feature>
<evidence type="ECO:0000259" key="6">
    <source>
        <dbReference type="Pfam" id="PF13330"/>
    </source>
</evidence>
<dbReference type="InterPro" id="IPR025155">
    <property type="entry name" value="WxxW_domain"/>
</dbReference>
<protein>
    <recommendedName>
        <fullName evidence="6">WxxW domain-containing protein</fullName>
    </recommendedName>
</protein>
<feature type="domain" description="WxxW" evidence="6">
    <location>
        <begin position="208"/>
        <end position="294"/>
    </location>
</feature>
<evidence type="ECO:0000313" key="8">
    <source>
        <dbReference type="Proteomes" id="UP000828390"/>
    </source>
</evidence>
<feature type="domain" description="WxxW" evidence="6">
    <location>
        <begin position="42"/>
        <end position="82"/>
    </location>
</feature>
<dbReference type="EMBL" id="JAIWYP010000016">
    <property type="protein sequence ID" value="KAH3698669.1"/>
    <property type="molecule type" value="Genomic_DNA"/>
</dbReference>
<evidence type="ECO:0000256" key="1">
    <source>
        <dbReference type="ARBA" id="ARBA00004613"/>
    </source>
</evidence>
<reference evidence="7" key="2">
    <citation type="submission" date="2020-11" db="EMBL/GenBank/DDBJ databases">
        <authorList>
            <person name="McCartney M.A."/>
            <person name="Auch B."/>
            <person name="Kono T."/>
            <person name="Mallez S."/>
            <person name="Becker A."/>
            <person name="Gohl D.M."/>
            <person name="Silverstein K.A.T."/>
            <person name="Koren S."/>
            <person name="Bechman K.B."/>
            <person name="Herman A."/>
            <person name="Abrahante J.E."/>
            <person name="Garbe J."/>
        </authorList>
    </citation>
    <scope>NUCLEOTIDE SEQUENCE</scope>
    <source>
        <strain evidence="7">Duluth1</strain>
        <tissue evidence="7">Whole animal</tissue>
    </source>
</reference>
<evidence type="ECO:0000256" key="3">
    <source>
        <dbReference type="ARBA" id="ARBA00022729"/>
    </source>
</evidence>
<evidence type="ECO:0000313" key="7">
    <source>
        <dbReference type="EMBL" id="KAH3698669.1"/>
    </source>
</evidence>
<dbReference type="AlphaFoldDB" id="A0A9D3YHF7"/>
<feature type="region of interest" description="Disordered" evidence="5">
    <location>
        <begin position="1"/>
        <end position="25"/>
    </location>
</feature>
<dbReference type="Proteomes" id="UP000828390">
    <property type="component" value="Unassembled WGS sequence"/>
</dbReference>
<gene>
    <name evidence="7" type="ORF">DPMN_086215</name>
</gene>
<sequence length="371" mass="39874">ASPNIGGEGSPTLISPYGDSGSNTVSGSPAIGTTSCVVKTEWSTWFDRHTPTSNTDEIEGMSGNEKYALCGSGTLLAVECQTINNIPGFRSGDFAYGLAFQQFRHTARSPTLISPNGDSSPTIGTTSCVVKTEWSTWFNRHTPTPDTDEIEGMSGNEKYAFCGLGTLLALTGLHPMTQSTSSTLTLPGIETGSQTVVQPTVCATTSHWSSWINRDKPETGSGDKESNRNILLSKVMTGNEKMKFCPSGTIVAVECQRSDGTPYFDTMDIVDCNPTTFGAKSNSLAQSPDFVTCSKENGLECSFLENFPMGCQDYRTPTVHTQTRPGGFISPTANPPKGSSALSMKVCLPRADRLIVPLLIFCRNLSIYPYR</sequence>
<feature type="domain" description="WxxW" evidence="6">
    <location>
        <begin position="134"/>
        <end position="163"/>
    </location>
</feature>
<comment type="subcellular location">
    <subcellularLocation>
        <location evidence="1">Secreted</location>
    </subcellularLocation>
</comment>
<accession>A0A9D3YHF7</accession>
<reference evidence="7" key="1">
    <citation type="journal article" date="2019" name="bioRxiv">
        <title>The Genome of the Zebra Mussel, Dreissena polymorpha: A Resource for Invasive Species Research.</title>
        <authorList>
            <person name="McCartney M.A."/>
            <person name="Auch B."/>
            <person name="Kono T."/>
            <person name="Mallez S."/>
            <person name="Zhang Y."/>
            <person name="Obille A."/>
            <person name="Becker A."/>
            <person name="Abrahante J.E."/>
            <person name="Garbe J."/>
            <person name="Badalamenti J.P."/>
            <person name="Herman A."/>
            <person name="Mangelson H."/>
            <person name="Liachko I."/>
            <person name="Sullivan S."/>
            <person name="Sone E.D."/>
            <person name="Koren S."/>
            <person name="Silverstein K.A.T."/>
            <person name="Beckman K.B."/>
            <person name="Gohl D.M."/>
        </authorList>
    </citation>
    <scope>NUCLEOTIDE SEQUENCE</scope>
    <source>
        <strain evidence="7">Duluth1</strain>
        <tissue evidence="7">Whole animal</tissue>
    </source>
</reference>
<keyword evidence="3" id="KW-0732">Signal</keyword>
<comment type="caution">
    <text evidence="7">The sequence shown here is derived from an EMBL/GenBank/DDBJ whole genome shotgun (WGS) entry which is preliminary data.</text>
</comment>
<evidence type="ECO:0000256" key="4">
    <source>
        <dbReference type="ARBA" id="ARBA00023180"/>
    </source>
</evidence>
<dbReference type="Pfam" id="PF13330">
    <property type="entry name" value="Mucin2_WxxW"/>
    <property type="match status" value="3"/>
</dbReference>